<comment type="caution">
    <text evidence="3">The sequence shown here is derived from an EMBL/GenBank/DDBJ whole genome shotgun (WGS) entry which is preliminary data.</text>
</comment>
<dbReference type="OrthoDB" id="270029at2759"/>
<dbReference type="VEuPathDB" id="TriTrypDB:Lsey_0268_0050"/>
<dbReference type="GO" id="GO:0006914">
    <property type="term" value="P:autophagy"/>
    <property type="evidence" value="ECO:0007669"/>
    <property type="project" value="UniProtKB-KW"/>
</dbReference>
<dbReference type="OMA" id="LVHPCDT"/>
<dbReference type="EMBL" id="LJSK01000268">
    <property type="protein sequence ID" value="KPI84329.1"/>
    <property type="molecule type" value="Genomic_DNA"/>
</dbReference>
<proteinExistence type="predicted"/>
<evidence type="ECO:0000256" key="2">
    <source>
        <dbReference type="ARBA" id="ARBA00023006"/>
    </source>
</evidence>
<evidence type="ECO:0000313" key="3">
    <source>
        <dbReference type="EMBL" id="KPI84329.1"/>
    </source>
</evidence>
<keyword evidence="4" id="KW-1185">Reference proteome</keyword>
<gene>
    <name evidence="3" type="ORF">ABL78_6614</name>
</gene>
<sequence>MDVASACCGRSEFNQCAMKLKGETMWDLRTRQDAFGTTFQWLEATYSIPVAAAPAEDQVLITAYIVFHPDFHVPQLGFFASSLLSVDELRAALPGLCFMNAVLETSSGVDAVSTRPLVSCSWNDEAQQYMWLVHPCDTENLIRRSRYNGAQGDILVVFVRAMLKYFPLAPSLIPSA</sequence>
<dbReference type="AlphaFoldDB" id="A0A0N0P3N4"/>
<name>A0A0N0P3N4_LEPSE</name>
<dbReference type="InterPro" id="IPR007135">
    <property type="entry name" value="Atg3/Atg10"/>
</dbReference>
<dbReference type="Pfam" id="PF03987">
    <property type="entry name" value="Autophagy_act_C"/>
    <property type="match status" value="1"/>
</dbReference>
<accession>A0A0N0P3N4</accession>
<dbReference type="Proteomes" id="UP000038009">
    <property type="component" value="Unassembled WGS sequence"/>
</dbReference>
<evidence type="ECO:0000313" key="4">
    <source>
        <dbReference type="Proteomes" id="UP000038009"/>
    </source>
</evidence>
<dbReference type="GO" id="GO:0019787">
    <property type="term" value="F:ubiquitin-like protein transferase activity"/>
    <property type="evidence" value="ECO:0007669"/>
    <property type="project" value="InterPro"/>
</dbReference>
<reference evidence="3 4" key="1">
    <citation type="journal article" date="2015" name="PLoS Pathog.">
        <title>Leptomonas seymouri: Adaptations to the Dixenous Life Cycle Analyzed by Genome Sequencing, Transcriptome Profiling and Co-infection with Leishmania donovani.</title>
        <authorList>
            <person name="Kraeva N."/>
            <person name="Butenko A."/>
            <person name="Hlavacova J."/>
            <person name="Kostygov A."/>
            <person name="Myskova J."/>
            <person name="Grybchuk D."/>
            <person name="Lestinova T."/>
            <person name="Votypka J."/>
            <person name="Volf P."/>
            <person name="Opperdoes F."/>
            <person name="Flegontov P."/>
            <person name="Lukes J."/>
            <person name="Yurchenko V."/>
        </authorList>
    </citation>
    <scope>NUCLEOTIDE SEQUENCE [LARGE SCALE GENOMIC DNA]</scope>
    <source>
        <strain evidence="3 4">ATCC 30220</strain>
    </source>
</reference>
<keyword evidence="1" id="KW-0833">Ubl conjugation pathway</keyword>
<evidence type="ECO:0000256" key="1">
    <source>
        <dbReference type="ARBA" id="ARBA00022786"/>
    </source>
</evidence>
<organism evidence="3 4">
    <name type="scientific">Leptomonas seymouri</name>
    <dbReference type="NCBI Taxonomy" id="5684"/>
    <lineage>
        <taxon>Eukaryota</taxon>
        <taxon>Discoba</taxon>
        <taxon>Euglenozoa</taxon>
        <taxon>Kinetoplastea</taxon>
        <taxon>Metakinetoplastina</taxon>
        <taxon>Trypanosomatida</taxon>
        <taxon>Trypanosomatidae</taxon>
        <taxon>Leishmaniinae</taxon>
        <taxon>Leptomonas</taxon>
    </lineage>
</organism>
<keyword evidence="2" id="KW-0072">Autophagy</keyword>
<protein>
    <submittedName>
        <fullName evidence="3">Uncharacterized protein</fullName>
    </submittedName>
</protein>